<evidence type="ECO:0000313" key="10">
    <source>
        <dbReference type="Proteomes" id="UP000183530"/>
    </source>
</evidence>
<dbReference type="KEGG" id="nae:BHE16_09125"/>
<dbReference type="Gene3D" id="3.40.50.12780">
    <property type="entry name" value="N-terminal domain of ligase-like"/>
    <property type="match status" value="1"/>
</dbReference>
<evidence type="ECO:0000259" key="6">
    <source>
        <dbReference type="Pfam" id="PF00501"/>
    </source>
</evidence>
<protein>
    <submittedName>
        <fullName evidence="9">Acetoacetate--CoA ligase</fullName>
    </submittedName>
</protein>
<dbReference type="PANTHER" id="PTHR42921">
    <property type="entry name" value="ACETOACETYL-COA SYNTHETASE"/>
    <property type="match status" value="1"/>
</dbReference>
<feature type="region of interest" description="Disordered" evidence="5">
    <location>
        <begin position="240"/>
        <end position="264"/>
    </location>
</feature>
<feature type="compositionally biased region" description="Low complexity" evidence="5">
    <location>
        <begin position="249"/>
        <end position="263"/>
    </location>
</feature>
<dbReference type="Gene3D" id="3.30.300.30">
    <property type="match status" value="1"/>
</dbReference>
<gene>
    <name evidence="9" type="ORF">BHE16_09125</name>
</gene>
<evidence type="ECO:0000256" key="4">
    <source>
        <dbReference type="ARBA" id="ARBA00022840"/>
    </source>
</evidence>
<organism evidence="9 10">
    <name type="scientific">Neomicrococcus aestuarii</name>
    <dbReference type="NCBI Taxonomy" id="556325"/>
    <lineage>
        <taxon>Bacteria</taxon>
        <taxon>Bacillati</taxon>
        <taxon>Actinomycetota</taxon>
        <taxon>Actinomycetes</taxon>
        <taxon>Micrococcales</taxon>
        <taxon>Micrococcaceae</taxon>
        <taxon>Neomicrococcus</taxon>
    </lineage>
</organism>
<dbReference type="InterPro" id="IPR032387">
    <property type="entry name" value="ACAS_N"/>
</dbReference>
<feature type="domain" description="AMP-dependent synthetase/ligase" evidence="6">
    <location>
        <begin position="108"/>
        <end position="504"/>
    </location>
</feature>
<dbReference type="InterPro" id="IPR042099">
    <property type="entry name" value="ANL_N_sf"/>
</dbReference>
<feature type="domain" description="Acetyl-coenzyme A synthetase N-terminal" evidence="8">
    <location>
        <begin position="42"/>
        <end position="100"/>
    </location>
</feature>
<comment type="similarity">
    <text evidence="1">Belongs to the ATP-dependent AMP-binding enzyme family.</text>
</comment>
<reference evidence="9 10" key="1">
    <citation type="submission" date="2016-11" db="EMBL/GenBank/DDBJ databases">
        <title>Genome sequencing of Zhihengliuella aestuarii B18 antagonistic to Plasmodiophora brassicae.</title>
        <authorList>
            <person name="Luo Y."/>
        </authorList>
    </citation>
    <scope>NUCLEOTIDE SEQUENCE [LARGE SCALE GENOMIC DNA]</scope>
    <source>
        <strain evidence="9 10">B18</strain>
    </source>
</reference>
<evidence type="ECO:0000256" key="5">
    <source>
        <dbReference type="SAM" id="MobiDB-lite"/>
    </source>
</evidence>
<evidence type="ECO:0000256" key="1">
    <source>
        <dbReference type="ARBA" id="ARBA00006432"/>
    </source>
</evidence>
<dbReference type="NCBIfam" id="NF002937">
    <property type="entry name" value="PRK03584.1"/>
    <property type="match status" value="1"/>
</dbReference>
<feature type="domain" description="AMP-binding enzyme C-terminal" evidence="7">
    <location>
        <begin position="574"/>
        <end position="654"/>
    </location>
</feature>
<dbReference type="Pfam" id="PF13193">
    <property type="entry name" value="AMP-binding_C"/>
    <property type="match status" value="1"/>
</dbReference>
<evidence type="ECO:0000259" key="8">
    <source>
        <dbReference type="Pfam" id="PF16177"/>
    </source>
</evidence>
<dbReference type="Pfam" id="PF00501">
    <property type="entry name" value="AMP-binding"/>
    <property type="match status" value="1"/>
</dbReference>
<dbReference type="NCBIfam" id="TIGR01217">
    <property type="entry name" value="ac_ac_CoA_syn"/>
    <property type="match status" value="1"/>
</dbReference>
<dbReference type="AlphaFoldDB" id="A0A1L2ZRQ9"/>
<dbReference type="PANTHER" id="PTHR42921:SF1">
    <property type="entry name" value="ACETOACETYL-COA SYNTHETASE"/>
    <property type="match status" value="1"/>
</dbReference>
<dbReference type="InterPro" id="IPR020845">
    <property type="entry name" value="AMP-binding_CS"/>
</dbReference>
<evidence type="ECO:0000259" key="7">
    <source>
        <dbReference type="Pfam" id="PF13193"/>
    </source>
</evidence>
<keyword evidence="2 9" id="KW-0436">Ligase</keyword>
<dbReference type="InterPro" id="IPR045851">
    <property type="entry name" value="AMP-bd_C_sf"/>
</dbReference>
<proteinExistence type="inferred from homology"/>
<sequence length="707" mass="77142">METTIDLGEITWEPSEEFKHNTTLWDFMQWTLEHRGIELKTYRDVLKWSVDDTSGFWDAVRRYFDVLGEGFGDTERALTREMMPGAEWYPNATLNFTENVLKYANSPEQRDEVALLNVTEDGTQTGFTWAQLENNVAQLAQLLKDSGVEPGDRVAAYLPNIPEALIGLLAAASIGAVWTINSPDLSVQATLDRLQQLEPKVLLGVKSYQFNGKTIDRSAQLVEIADQLPSVTTRILVPTGIDADSSGEPSDAAAASNPNDAVVPSRPSVLSYRALPSGGVVLEEPLPATEPSYHRVPFAHPLWVLFSSGTTGKPKGIVHGHGGMLLEALKGPGLNHDMRRGDLYYVAANTSWMVWNTLVNNLITGASVVTYAGSPMAGRVDHQFKIIAETGATMFATGAAYLSLVEKSGLVPGAEYDLSKMRSILSTGSPLPDSTWAWVHTHVRPDVHLGSDSGGTDICSGFLGSNPLEPVRLGELQGPQLAVAVEAWDDSGRRVFNDVGDMTITRPMPSMPVFFWGDADGQKYRDAYFEKFPGVWTHGDWISELPSGGFIVHGRSDATLNRQGVRLGSADIYSAMQHIPEVTDSLVIGVEEADGGYYMPLFVVLRDGQTTENGQVSAELAERIKTTIRSRTSARHVPDEIIAVPGVPTTHAGKRTEVPVKKLFAGHDPERAVNRGSLQNPETIDWFVARANAYRDKKISSAKPSDA</sequence>
<dbReference type="Proteomes" id="UP000183530">
    <property type="component" value="Chromosome"/>
</dbReference>
<dbReference type="PROSITE" id="PS00455">
    <property type="entry name" value="AMP_BINDING"/>
    <property type="match status" value="1"/>
</dbReference>
<evidence type="ECO:0000256" key="3">
    <source>
        <dbReference type="ARBA" id="ARBA00022741"/>
    </source>
</evidence>
<dbReference type="InterPro" id="IPR000873">
    <property type="entry name" value="AMP-dep_synth/lig_dom"/>
</dbReference>
<dbReference type="InterPro" id="IPR005914">
    <property type="entry name" value="Acac_CoA_synth"/>
</dbReference>
<dbReference type="GO" id="GO:0005524">
    <property type="term" value="F:ATP binding"/>
    <property type="evidence" value="ECO:0007669"/>
    <property type="project" value="UniProtKB-KW"/>
</dbReference>
<accession>A0A1L2ZRQ9</accession>
<evidence type="ECO:0000256" key="2">
    <source>
        <dbReference type="ARBA" id="ARBA00022598"/>
    </source>
</evidence>
<dbReference type="Pfam" id="PF16177">
    <property type="entry name" value="ACAS_N"/>
    <property type="match status" value="1"/>
</dbReference>
<keyword evidence="3" id="KW-0547">Nucleotide-binding</keyword>
<keyword evidence="4" id="KW-0067">ATP-binding</keyword>
<dbReference type="GO" id="GO:0030729">
    <property type="term" value="F:acetoacetate-CoA ligase activity"/>
    <property type="evidence" value="ECO:0007669"/>
    <property type="project" value="InterPro"/>
</dbReference>
<keyword evidence="10" id="KW-1185">Reference proteome</keyword>
<dbReference type="SUPFAM" id="SSF56801">
    <property type="entry name" value="Acetyl-CoA synthetase-like"/>
    <property type="match status" value="1"/>
</dbReference>
<dbReference type="STRING" id="556325.BHE16_09125"/>
<evidence type="ECO:0000313" key="9">
    <source>
        <dbReference type="EMBL" id="APF41867.1"/>
    </source>
</evidence>
<dbReference type="EMBL" id="CP018135">
    <property type="protein sequence ID" value="APF41867.1"/>
    <property type="molecule type" value="Genomic_DNA"/>
</dbReference>
<dbReference type="GO" id="GO:0006629">
    <property type="term" value="P:lipid metabolic process"/>
    <property type="evidence" value="ECO:0007669"/>
    <property type="project" value="InterPro"/>
</dbReference>
<name>A0A1L2ZRQ9_9MICC</name>
<dbReference type="InterPro" id="IPR025110">
    <property type="entry name" value="AMP-bd_C"/>
</dbReference>